<feature type="region of interest" description="Disordered" evidence="1">
    <location>
        <begin position="224"/>
        <end position="250"/>
    </location>
</feature>
<feature type="region of interest" description="Disordered" evidence="1">
    <location>
        <begin position="285"/>
        <end position="309"/>
    </location>
</feature>
<dbReference type="GO" id="GO:0005158">
    <property type="term" value="F:insulin receptor binding"/>
    <property type="evidence" value="ECO:0007669"/>
    <property type="project" value="InterPro"/>
</dbReference>
<dbReference type="InterPro" id="IPR039011">
    <property type="entry name" value="IRS"/>
</dbReference>
<dbReference type="Proteomes" id="UP000193380">
    <property type="component" value="Chromosome 11"/>
</dbReference>
<accession>A0A060XH42</accession>
<dbReference type="PANTHER" id="PTHR10614">
    <property type="entry name" value="INSULIN RECEPTOR SUBSTRATE"/>
    <property type="match status" value="1"/>
</dbReference>
<dbReference type="PANTHER" id="PTHR10614:SF7">
    <property type="entry name" value="INSULIN RECEPTOR SUBSTRATE 2"/>
    <property type="match status" value="1"/>
</dbReference>
<evidence type="ECO:0000313" key="3">
    <source>
        <dbReference type="Proteomes" id="UP000193380"/>
    </source>
</evidence>
<feature type="region of interest" description="Disordered" evidence="1">
    <location>
        <begin position="60"/>
        <end position="85"/>
    </location>
</feature>
<organism evidence="2 3">
    <name type="scientific">Oncorhynchus mykiss</name>
    <name type="common">Rainbow trout</name>
    <name type="synonym">Salmo gairdneri</name>
    <dbReference type="NCBI Taxonomy" id="8022"/>
    <lineage>
        <taxon>Eukaryota</taxon>
        <taxon>Metazoa</taxon>
        <taxon>Chordata</taxon>
        <taxon>Craniata</taxon>
        <taxon>Vertebrata</taxon>
        <taxon>Euteleostomi</taxon>
        <taxon>Actinopterygii</taxon>
        <taxon>Neopterygii</taxon>
        <taxon>Teleostei</taxon>
        <taxon>Protacanthopterygii</taxon>
        <taxon>Salmoniformes</taxon>
        <taxon>Salmonidae</taxon>
        <taxon>Salmoninae</taxon>
        <taxon>Oncorhynchus</taxon>
    </lineage>
</organism>
<evidence type="ECO:0000313" key="2">
    <source>
        <dbReference type="EMBL" id="CDQ78557.1"/>
    </source>
</evidence>
<feature type="compositionally biased region" description="Polar residues" evidence="1">
    <location>
        <begin position="66"/>
        <end position="85"/>
    </location>
</feature>
<proteinExistence type="predicted"/>
<reference evidence="2 3" key="1">
    <citation type="journal article" date="2014" name="Nat. Commun.">
        <title>The rainbow trout genome provides novel insights into evolution after whole-genome duplication in vertebrates.</title>
        <authorList>
            <person name="Berthelot C."/>
            <person name="Brunet F."/>
            <person name="Chalopin D."/>
            <person name="Juanchich A."/>
            <person name="Bernard M."/>
            <person name="Noel B."/>
            <person name="Bento P."/>
            <person name="Da Silva C."/>
            <person name="Labadie K."/>
            <person name="Alberti A."/>
            <person name="Aury J.M."/>
            <person name="Louis A."/>
            <person name="Dehais P."/>
            <person name="Bardou P."/>
            <person name="Montfort J."/>
            <person name="Klopp C."/>
            <person name="Cabau C."/>
            <person name="Gaspin C."/>
            <person name="Thorgaard G.H."/>
            <person name="Boussaha M."/>
            <person name="Quillet E."/>
            <person name="Guyomard R."/>
            <person name="Galiana D."/>
            <person name="Bobe J."/>
            <person name="Volff J.N."/>
            <person name="Genet C."/>
            <person name="Wincker P."/>
            <person name="Jaillon O."/>
            <person name="Roest Crollius H."/>
            <person name="Guiguen Y."/>
        </authorList>
    </citation>
    <scope>NUCLEOTIDE SEQUENCE [LARGE SCALE GENOMIC DNA]</scope>
</reference>
<dbReference type="GO" id="GO:0043548">
    <property type="term" value="F:phosphatidylinositol 3-kinase binding"/>
    <property type="evidence" value="ECO:0007669"/>
    <property type="project" value="TreeGrafter"/>
</dbReference>
<dbReference type="GO" id="GO:0008286">
    <property type="term" value="P:insulin receptor signaling pathway"/>
    <property type="evidence" value="ECO:0007669"/>
    <property type="project" value="InterPro"/>
</dbReference>
<dbReference type="EMBL" id="FR905341">
    <property type="protein sequence ID" value="CDQ78557.1"/>
    <property type="molecule type" value="Genomic_DNA"/>
</dbReference>
<protein>
    <submittedName>
        <fullName evidence="2">Uncharacterized protein</fullName>
    </submittedName>
</protein>
<gene>
    <name evidence="2" type="ORF">GSONMT00015115001</name>
</gene>
<feature type="compositionally biased region" description="Polar residues" evidence="1">
    <location>
        <begin position="224"/>
        <end position="239"/>
    </location>
</feature>
<dbReference type="AlphaFoldDB" id="A0A060XH42"/>
<dbReference type="STRING" id="8022.A0A060XH42"/>
<dbReference type="GO" id="GO:0005886">
    <property type="term" value="C:plasma membrane"/>
    <property type="evidence" value="ECO:0007669"/>
    <property type="project" value="TreeGrafter"/>
</dbReference>
<sequence>MDRTNDQQRACQEEGLTLEKAYRKRTYSLTTPRQQRVPAQLSSASLDEYTLLWAAHHTNSEHHSRNSSISASPKVSYPKSNRNNSKADAYMPMSPMCVSAPKQIINPWAQIHLDGGGYRTNSPSRGGSLEDSGYMRMWCSSKSSIESPDSRSTYMNMSPSNSAYTTSQTPPDYFLEQLPGTSKEVGNTDDQYVLMSPQGHQSIGGESDDYYSVMTNAATLNSSVPSAIRQSRGTESLTSHRGKMGRPNRLSLDSFRILPSMNEHLLPGEPRSPGEYINIDFSESTKYSSPSASNESQELSLGSIGSQPRSPLSDYVNLHHIVSHSPKARDTPAGRLDTVPESSLCPCLDREAVYHLRSKRESKCPQRGKDEYTEMTFGLGMANMPPQFVPQTSARYTHAREKRLSLGKQGLPVGIGVFLLGAVNPVDPDRAAKVIRADPNGRRRHSSETFSSTATVTPVFPSFAHGNAKRHSSVENLSIRSSEGSDEECDSPMSRETSAGFQNGLNYIALNLMENRDRDLEGPCCEDLPTVSFKPATSCKGSLHGLHVTPYVCLGFKEAATTVKGLWQLCVLGETR</sequence>
<evidence type="ECO:0000256" key="1">
    <source>
        <dbReference type="SAM" id="MobiDB-lite"/>
    </source>
</evidence>
<feature type="region of interest" description="Disordered" evidence="1">
    <location>
        <begin position="465"/>
        <end position="498"/>
    </location>
</feature>
<name>A0A060XH42_ONCMY</name>
<dbReference type="PaxDb" id="8022-A0A060XH42"/>
<dbReference type="GO" id="GO:0005829">
    <property type="term" value="C:cytosol"/>
    <property type="evidence" value="ECO:0007669"/>
    <property type="project" value="TreeGrafter"/>
</dbReference>